<evidence type="ECO:0000313" key="10">
    <source>
        <dbReference type="Proteomes" id="UP000235220"/>
    </source>
</evidence>
<keyword evidence="9" id="KW-0325">Glycoprotein</keyword>
<evidence type="ECO:0000256" key="8">
    <source>
        <dbReference type="ARBA" id="ARBA00023136"/>
    </source>
</evidence>
<evidence type="ECO:0000256" key="4">
    <source>
        <dbReference type="ARBA" id="ARBA00022502"/>
    </source>
</evidence>
<dbReference type="PANTHER" id="PTHR28650:SF1">
    <property type="entry name" value="PHOSPHATIDYLINOSITOL-GLYCAN BIOSYNTHESIS CLASS X PROTEIN"/>
    <property type="match status" value="1"/>
</dbReference>
<organism evidence="10 11">
    <name type="scientific">Juglans regia</name>
    <name type="common">English walnut</name>
    <dbReference type="NCBI Taxonomy" id="51240"/>
    <lineage>
        <taxon>Eukaryota</taxon>
        <taxon>Viridiplantae</taxon>
        <taxon>Streptophyta</taxon>
        <taxon>Embryophyta</taxon>
        <taxon>Tracheophyta</taxon>
        <taxon>Spermatophyta</taxon>
        <taxon>Magnoliopsida</taxon>
        <taxon>eudicotyledons</taxon>
        <taxon>Gunneridae</taxon>
        <taxon>Pentapetalae</taxon>
        <taxon>rosids</taxon>
        <taxon>fabids</taxon>
        <taxon>Fagales</taxon>
        <taxon>Juglandaceae</taxon>
        <taxon>Juglans</taxon>
    </lineage>
</organism>
<dbReference type="InterPro" id="IPR040039">
    <property type="entry name" value="PIGX"/>
</dbReference>
<name>A0A6P9EI51_JUGRE</name>
<keyword evidence="4" id="KW-0337">GPI-anchor biosynthesis</keyword>
<dbReference type="GO" id="GO:0005789">
    <property type="term" value="C:endoplasmic reticulum membrane"/>
    <property type="evidence" value="ECO:0007669"/>
    <property type="project" value="UniProtKB-SubCell"/>
</dbReference>
<dbReference type="FunCoup" id="A0A6P9EI51">
    <property type="interactions" value="1382"/>
</dbReference>
<keyword evidence="5" id="KW-0812">Transmembrane</keyword>
<dbReference type="RefSeq" id="XP_035543788.1">
    <property type="nucleotide sequence ID" value="XM_035687895.1"/>
</dbReference>
<comment type="similarity">
    <text evidence="3">Belongs to the PIGX family.</text>
</comment>
<keyword evidence="10" id="KW-1185">Reference proteome</keyword>
<dbReference type="AlphaFoldDB" id="A0A6P9EI51"/>
<dbReference type="InterPro" id="IPR013233">
    <property type="entry name" value="PIG-X/PBN1"/>
</dbReference>
<keyword evidence="6" id="KW-0256">Endoplasmic reticulum</keyword>
<comment type="pathway">
    <text evidence="2">Glycolipid biosynthesis; glycosylphosphatidylinositol-anchor biosynthesis.</text>
</comment>
<evidence type="ECO:0000256" key="5">
    <source>
        <dbReference type="ARBA" id="ARBA00022692"/>
    </source>
</evidence>
<keyword evidence="8" id="KW-0472">Membrane</keyword>
<dbReference type="Pfam" id="PF08320">
    <property type="entry name" value="PIG-X"/>
    <property type="match status" value="1"/>
</dbReference>
<accession>A0A6P9EI51</accession>
<protein>
    <submittedName>
        <fullName evidence="11">Uncharacterized protein LOC108982622</fullName>
    </submittedName>
</protein>
<dbReference type="GO" id="GO:0006506">
    <property type="term" value="P:GPI anchor biosynthetic process"/>
    <property type="evidence" value="ECO:0007669"/>
    <property type="project" value="UniProtKB-UniPathway"/>
</dbReference>
<keyword evidence="7" id="KW-1133">Transmembrane helix</keyword>
<dbReference type="PANTHER" id="PTHR28650">
    <property type="entry name" value="PHOSPHATIDYLINOSITOL-GLYCAN BIOSYNTHESIS CLASS X PROTEIN"/>
    <property type="match status" value="1"/>
</dbReference>
<dbReference type="KEGG" id="jre:108982622"/>
<evidence type="ECO:0000313" key="11">
    <source>
        <dbReference type="RefSeq" id="XP_035543788.1"/>
    </source>
</evidence>
<dbReference type="Proteomes" id="UP000235220">
    <property type="component" value="Chromosome 2"/>
</dbReference>
<sequence length="472" mass="51498">MISFRRGDLISSSGPLGLHSGRSSLSGSDSLSVLLLSLSARSLRLHLSLSLCNSLSVSLGSIAVLVVTVFPSHCRVPPTPMTPLRRATPQRTRTTPLHRPVASLVFAPQRSATDKQYHPRATVLPQHNRSKLGDDRYSLGTIVRKFKDVKKFSCCMETWCCVQLRIYLFAGISLMLFLCTGSCVHGSSLSSEAQSCNPDFSSNNSAISSFCSCKRFIMESYHGKYGSFLDSDFQDFIAQGLPSGLCGMLPDDLPRLSVLQRNLIGEGSHRLLSSSIRLNVEPKSITKLPTHSCEVIIIERLPTGVFADPFELQHLLQRGVFNNIAVFGDTNLELPSFLSNRSVVEVHMDVGPNLLTSQKNGPDINIALPLHARYPPLDASGYSRVKFGAPDVFVHCSIEGNSPNQSCLFSPTGDVAEPGSGEIVWRIPAGRKTHAEVVSVVTFISAIVSTLFIVLTSIFYSKGIPYKTLKQS</sequence>
<gene>
    <name evidence="11" type="primary">LOC108982622</name>
</gene>
<proteinExistence type="inferred from homology"/>
<dbReference type="SMART" id="SM00780">
    <property type="entry name" value="PIG-X"/>
    <property type="match status" value="1"/>
</dbReference>
<dbReference type="UniPathway" id="UPA00196"/>
<dbReference type="OrthoDB" id="5546453at2759"/>
<evidence type="ECO:0000256" key="2">
    <source>
        <dbReference type="ARBA" id="ARBA00004687"/>
    </source>
</evidence>
<evidence type="ECO:0000256" key="9">
    <source>
        <dbReference type="ARBA" id="ARBA00023180"/>
    </source>
</evidence>
<evidence type="ECO:0000256" key="1">
    <source>
        <dbReference type="ARBA" id="ARBA00004389"/>
    </source>
</evidence>
<evidence type="ECO:0000256" key="7">
    <source>
        <dbReference type="ARBA" id="ARBA00022989"/>
    </source>
</evidence>
<comment type="subcellular location">
    <subcellularLocation>
        <location evidence="1">Endoplasmic reticulum membrane</location>
        <topology evidence="1">Single-pass membrane protein</topology>
    </subcellularLocation>
</comment>
<evidence type="ECO:0000256" key="3">
    <source>
        <dbReference type="ARBA" id="ARBA00010345"/>
    </source>
</evidence>
<evidence type="ECO:0000256" key="6">
    <source>
        <dbReference type="ARBA" id="ARBA00022824"/>
    </source>
</evidence>
<reference evidence="11" key="1">
    <citation type="submission" date="2025-08" db="UniProtKB">
        <authorList>
            <consortium name="RefSeq"/>
        </authorList>
    </citation>
    <scope>IDENTIFICATION</scope>
    <source>
        <tissue evidence="11">Leaves</tissue>
    </source>
</reference>
<dbReference type="GeneID" id="108982622"/>
<dbReference type="Gramene" id="Jr02_13310_p1">
    <property type="protein sequence ID" value="cds.Jr02_13310_p1"/>
    <property type="gene ID" value="Jr02_13310"/>
</dbReference>